<reference evidence="20 21" key="1">
    <citation type="submission" date="2020-02" db="EMBL/GenBank/DDBJ databases">
        <title>Esox lucius (northern pike) genome, fEsoLuc1, primary haplotype.</title>
        <authorList>
            <person name="Myers G."/>
            <person name="Karagic N."/>
            <person name="Meyer A."/>
            <person name="Pippel M."/>
            <person name="Reichard M."/>
            <person name="Winkler S."/>
            <person name="Tracey A."/>
            <person name="Sims Y."/>
            <person name="Howe K."/>
            <person name="Rhie A."/>
            <person name="Formenti G."/>
            <person name="Durbin R."/>
            <person name="Fedrigo O."/>
            <person name="Jarvis E.D."/>
        </authorList>
    </citation>
    <scope>NUCLEOTIDE SEQUENCE [LARGE SCALE GENOMIC DNA]</scope>
</reference>
<evidence type="ECO:0000256" key="2">
    <source>
        <dbReference type="ARBA" id="ARBA00022448"/>
    </source>
</evidence>
<accession>A0AAY5JXA8</accession>
<dbReference type="RefSeq" id="XP_028975029.2">
    <property type="nucleotide sequence ID" value="XM_029119196.2"/>
</dbReference>
<dbReference type="PANTHER" id="PTHR10117">
    <property type="entry name" value="TRANSIENT RECEPTOR POTENTIAL CHANNEL"/>
    <property type="match status" value="1"/>
</dbReference>
<dbReference type="GeneID" id="105025247"/>
<evidence type="ECO:0000256" key="6">
    <source>
        <dbReference type="ARBA" id="ARBA00022692"/>
    </source>
</evidence>
<dbReference type="FunFam" id="1.25.40.20:FF:000157">
    <property type="entry name" value="short transient receptor potential channel 6 isoform X1"/>
    <property type="match status" value="1"/>
</dbReference>
<dbReference type="InterPro" id="IPR013555">
    <property type="entry name" value="TRP_dom"/>
</dbReference>
<feature type="transmembrane region" description="Helical" evidence="18">
    <location>
        <begin position="731"/>
        <end position="753"/>
    </location>
</feature>
<dbReference type="Pfam" id="PF12796">
    <property type="entry name" value="Ank_2"/>
    <property type="match status" value="1"/>
</dbReference>
<dbReference type="InterPro" id="IPR002110">
    <property type="entry name" value="Ankyrin_rpt"/>
</dbReference>
<dbReference type="GO" id="GO:0051480">
    <property type="term" value="P:regulation of cytosolic calcium ion concentration"/>
    <property type="evidence" value="ECO:0007669"/>
    <property type="project" value="TreeGrafter"/>
</dbReference>
<evidence type="ECO:0000313" key="20">
    <source>
        <dbReference type="Ensembl" id="ENSELUP00000080340.1"/>
    </source>
</evidence>
<dbReference type="GO" id="GO:0070679">
    <property type="term" value="F:inositol 1,4,5 trisphosphate binding"/>
    <property type="evidence" value="ECO:0007669"/>
    <property type="project" value="TreeGrafter"/>
</dbReference>
<reference evidence="20" key="3">
    <citation type="submission" date="2025-09" db="UniProtKB">
        <authorList>
            <consortium name="Ensembl"/>
        </authorList>
    </citation>
    <scope>IDENTIFICATION</scope>
</reference>
<dbReference type="InterPro" id="IPR036770">
    <property type="entry name" value="Ankyrin_rpt-contain_sf"/>
</dbReference>
<evidence type="ECO:0000256" key="5">
    <source>
        <dbReference type="ARBA" id="ARBA00022673"/>
    </source>
</evidence>
<evidence type="ECO:0000256" key="13">
    <source>
        <dbReference type="ARBA" id="ARBA00023180"/>
    </source>
</evidence>
<dbReference type="Proteomes" id="UP000265140">
    <property type="component" value="Chromosome 4"/>
</dbReference>
<feature type="transmembrane region" description="Helical" evidence="18">
    <location>
        <begin position="536"/>
        <end position="556"/>
    </location>
</feature>
<evidence type="ECO:0000256" key="10">
    <source>
        <dbReference type="ARBA" id="ARBA00023043"/>
    </source>
</evidence>
<keyword evidence="21" id="KW-1185">Reference proteome</keyword>
<dbReference type="PROSITE" id="PS50088">
    <property type="entry name" value="ANK_REPEAT"/>
    <property type="match status" value="1"/>
</dbReference>
<evidence type="ECO:0000256" key="12">
    <source>
        <dbReference type="ARBA" id="ARBA00023136"/>
    </source>
</evidence>
<dbReference type="SUPFAM" id="SSF48403">
    <property type="entry name" value="Ankyrin repeat"/>
    <property type="match status" value="1"/>
</dbReference>
<comment type="catalytic activity">
    <reaction evidence="15">
        <text>Ca(2+)(in) = Ca(2+)(out)</text>
        <dbReference type="Rhea" id="RHEA:29671"/>
        <dbReference type="ChEBI" id="CHEBI:29108"/>
    </reaction>
</comment>
<evidence type="ECO:0000256" key="7">
    <source>
        <dbReference type="ARBA" id="ARBA00022737"/>
    </source>
</evidence>
<dbReference type="AlphaFoldDB" id="A0AAY5JXA8"/>
<feature type="compositionally biased region" description="Basic and acidic residues" evidence="17">
    <location>
        <begin position="112"/>
        <end position="129"/>
    </location>
</feature>
<evidence type="ECO:0000256" key="14">
    <source>
        <dbReference type="ARBA" id="ARBA00023303"/>
    </source>
</evidence>
<reference evidence="20" key="2">
    <citation type="submission" date="2025-08" db="UniProtKB">
        <authorList>
            <consortium name="Ensembl"/>
        </authorList>
    </citation>
    <scope>IDENTIFICATION</scope>
</reference>
<feature type="transmembrane region" description="Helical" evidence="18">
    <location>
        <begin position="622"/>
        <end position="644"/>
    </location>
</feature>
<feature type="transmembrane region" description="Helical" evidence="18">
    <location>
        <begin position="802"/>
        <end position="821"/>
    </location>
</feature>
<keyword evidence="3" id="KW-1003">Cell membrane</keyword>
<dbReference type="GO" id="GO:0005886">
    <property type="term" value="C:plasma membrane"/>
    <property type="evidence" value="ECO:0007669"/>
    <property type="project" value="UniProtKB-SubCell"/>
</dbReference>
<name>A0AAY5JXA8_ESOLU</name>
<evidence type="ECO:0000313" key="21">
    <source>
        <dbReference type="Proteomes" id="UP000265140"/>
    </source>
</evidence>
<proteinExistence type="predicted"/>
<dbReference type="GO" id="GO:0015279">
    <property type="term" value="F:store-operated calcium channel activity"/>
    <property type="evidence" value="ECO:0007669"/>
    <property type="project" value="TreeGrafter"/>
</dbReference>
<keyword evidence="4" id="KW-0109">Calcium transport</keyword>
<dbReference type="InterPro" id="IPR005821">
    <property type="entry name" value="Ion_trans_dom"/>
</dbReference>
<evidence type="ECO:0000256" key="8">
    <source>
        <dbReference type="ARBA" id="ARBA00022837"/>
    </source>
</evidence>
<dbReference type="PANTHER" id="PTHR10117:SF9">
    <property type="entry name" value="SHORT TRANSIENT RECEPTOR POTENTIAL CHANNEL 7"/>
    <property type="match status" value="1"/>
</dbReference>
<dbReference type="GO" id="GO:0034703">
    <property type="term" value="C:cation channel complex"/>
    <property type="evidence" value="ECO:0007669"/>
    <property type="project" value="TreeGrafter"/>
</dbReference>
<sequence>MSDEGEESDSSSSSQLRCSPSPSPPGTPETHFRPLPSDFSSSPPVLRDPSSGNQECLHPSPEISDPGDSPSFTPLKFTQRFTKTGSQFRQRQNARLAAAADNGRDAPSPKNGGDKDTSATFQDRRERLPRGQCSEDFGNHCANELLEPHRDSCENQPPLEAMHRRHTTLREKGRRQAVRGPAYMFNERGSALTPEEESFLDAAEYGNIPVVRKMLEESKTLNVNCVDYMGQNALQLAVGNEHLEVTELLLKKEGLARVGDGLLLAISKGYVRIVEAILANPAFSQELRLTMSPLEQELRDDDFYAYDEDGTRFSHDVTPIILAAHCQEYEIVHILLTKGARIERPHDYFCKCNDCAENQRRDSFSHSRSRMNAYKGLASAAYLSLSSEDPVLTALEFSNELARLANIETEFKNDYRKLSMQCKDFVVGVLDQCRDTEEVEAILNGDVDNAPPSDNNRPCLERVKLAIKYEVKKFVAHPNCQQQLLTIWYENLSGLRQQSIGVKCWTVLGVTVGLPFLALAYWIMPCSKLGQILRSPFMKFVAHAVSFTIFLGLLVINASDRFDGVKNLPNETITDHPRQVFRVKTTQFSWTEMLIMKWVLGMIWSEVKEIWVDGPREYAMHLWNVLDFGMLSIFVASFTARFMAFLKASKAQQYVDQYVSSEDIHNASLPSEVAYYTYARNKWRPSDPQIISEGLYAIAVVLSFSRIAYILPANESFGPLQISLGRTVKDIFKFMVIFIMVFVAFMIGMFNLYSYYLGAKYNPAFTTVEESFKTLFWSIFGLSEVISVVLKYDHKFIENIGYVLYGVYNVTMVVVLLNMLIAMINSSYQEIETDADVEWKFARAKLWMSYFDEGRTLPAPFNLVPSPKSFYYLILRSKACLVHLCKVKGRRHDNELEMGMLNSQLKGESNRVHGRLRDESAVRKPIKHPTRYQKIMKRLIKRYVLKAQVDRENDEVNEGELKEIKQDISSLRYELLEEKSQTTGELADLITQLSDKFGKNTTKRP</sequence>
<keyword evidence="6 18" id="KW-0812">Transmembrane</keyword>
<keyword evidence="13" id="KW-0325">Glycoprotein</keyword>
<dbReference type="FunFam" id="1.10.287.70:FF:000041">
    <property type="entry name" value="Transient receptor potential cation channel subfamily C member 7"/>
    <property type="match status" value="1"/>
</dbReference>
<comment type="subcellular location">
    <subcellularLocation>
        <location evidence="1">Cell membrane</location>
        <topology evidence="1">Multi-pass membrane protein</topology>
    </subcellularLocation>
</comment>
<feature type="compositionally biased region" description="Polar residues" evidence="17">
    <location>
        <begin position="79"/>
        <end position="88"/>
    </location>
</feature>
<keyword evidence="11" id="KW-0406">Ion transport</keyword>
<dbReference type="Pfam" id="PF08344">
    <property type="entry name" value="TRP_2"/>
    <property type="match status" value="1"/>
</dbReference>
<feature type="repeat" description="ANK" evidence="16">
    <location>
        <begin position="315"/>
        <end position="347"/>
    </location>
</feature>
<keyword evidence="14" id="KW-0407">Ion channel</keyword>
<keyword evidence="9 18" id="KW-1133">Transmembrane helix</keyword>
<feature type="domain" description="Transient receptor ion channel" evidence="19">
    <location>
        <begin position="350"/>
        <end position="412"/>
    </location>
</feature>
<dbReference type="GeneTree" id="ENSGT01060000248588"/>
<feature type="compositionally biased region" description="Low complexity" evidence="17">
    <location>
        <begin position="89"/>
        <end position="101"/>
    </location>
</feature>
<dbReference type="Gene3D" id="1.25.40.20">
    <property type="entry name" value="Ankyrin repeat-containing domain"/>
    <property type="match status" value="1"/>
</dbReference>
<feature type="transmembrane region" description="Helical" evidence="18">
    <location>
        <begin position="505"/>
        <end position="524"/>
    </location>
</feature>
<dbReference type="Ensembl" id="ENSELUT00000097395.1">
    <property type="protein sequence ID" value="ENSELUP00000080340.1"/>
    <property type="gene ID" value="ENSELUG00000017696.3"/>
</dbReference>
<evidence type="ECO:0000259" key="19">
    <source>
        <dbReference type="SMART" id="SM01420"/>
    </source>
</evidence>
<dbReference type="Pfam" id="PF00520">
    <property type="entry name" value="Ion_trans"/>
    <property type="match status" value="1"/>
</dbReference>
<dbReference type="GO" id="GO:0007338">
    <property type="term" value="P:single fertilization"/>
    <property type="evidence" value="ECO:0007669"/>
    <property type="project" value="TreeGrafter"/>
</dbReference>
<protein>
    <recommendedName>
        <fullName evidence="19">Transient receptor ion channel domain-containing protein</fullName>
    </recommendedName>
</protein>
<feature type="compositionally biased region" description="Low complexity" evidence="17">
    <location>
        <begin position="10"/>
        <end position="20"/>
    </location>
</feature>
<dbReference type="SMART" id="SM01420">
    <property type="entry name" value="TRP_2"/>
    <property type="match status" value="1"/>
</dbReference>
<evidence type="ECO:0000256" key="3">
    <source>
        <dbReference type="ARBA" id="ARBA00022475"/>
    </source>
</evidence>
<evidence type="ECO:0000256" key="18">
    <source>
        <dbReference type="SAM" id="Phobius"/>
    </source>
</evidence>
<evidence type="ECO:0000256" key="4">
    <source>
        <dbReference type="ARBA" id="ARBA00022568"/>
    </source>
</evidence>
<keyword evidence="2" id="KW-0813">Transport</keyword>
<keyword evidence="8" id="KW-0106">Calcium</keyword>
<evidence type="ECO:0000256" key="11">
    <source>
        <dbReference type="ARBA" id="ARBA00023065"/>
    </source>
</evidence>
<evidence type="ECO:0000256" key="1">
    <source>
        <dbReference type="ARBA" id="ARBA00004651"/>
    </source>
</evidence>
<dbReference type="KEGG" id="els:105025247"/>
<evidence type="ECO:0000256" key="16">
    <source>
        <dbReference type="PROSITE-ProRule" id="PRU00023"/>
    </source>
</evidence>
<keyword evidence="5" id="KW-0107">Calcium channel</keyword>
<dbReference type="NCBIfam" id="TIGR00870">
    <property type="entry name" value="trp"/>
    <property type="match status" value="1"/>
</dbReference>
<feature type="transmembrane region" description="Helical" evidence="18">
    <location>
        <begin position="774"/>
        <end position="790"/>
    </location>
</feature>
<organism evidence="20 21">
    <name type="scientific">Esox lucius</name>
    <name type="common">Northern pike</name>
    <dbReference type="NCBI Taxonomy" id="8010"/>
    <lineage>
        <taxon>Eukaryota</taxon>
        <taxon>Metazoa</taxon>
        <taxon>Chordata</taxon>
        <taxon>Craniata</taxon>
        <taxon>Vertebrata</taxon>
        <taxon>Euteleostomi</taxon>
        <taxon>Actinopterygii</taxon>
        <taxon>Neopterygii</taxon>
        <taxon>Teleostei</taxon>
        <taxon>Protacanthopterygii</taxon>
        <taxon>Esociformes</taxon>
        <taxon>Esocidae</taxon>
        <taxon>Esox</taxon>
    </lineage>
</organism>
<evidence type="ECO:0000256" key="15">
    <source>
        <dbReference type="ARBA" id="ARBA00036634"/>
    </source>
</evidence>
<keyword evidence="12 18" id="KW-0472">Membrane</keyword>
<dbReference type="PRINTS" id="PR01097">
    <property type="entry name" value="TRNSRECEPTRP"/>
</dbReference>
<keyword evidence="10 16" id="KW-0040">ANK repeat</keyword>
<dbReference type="SMART" id="SM00248">
    <property type="entry name" value="ANK"/>
    <property type="match status" value="3"/>
</dbReference>
<dbReference type="InterPro" id="IPR002153">
    <property type="entry name" value="TRPC_channel"/>
</dbReference>
<evidence type="ECO:0000256" key="17">
    <source>
        <dbReference type="SAM" id="MobiDB-lite"/>
    </source>
</evidence>
<evidence type="ECO:0000256" key="9">
    <source>
        <dbReference type="ARBA" id="ARBA00022989"/>
    </source>
</evidence>
<keyword evidence="7" id="KW-0677">Repeat</keyword>
<feature type="region of interest" description="Disordered" evidence="17">
    <location>
        <begin position="1"/>
        <end position="132"/>
    </location>
</feature>